<comment type="caution">
    <text evidence="2">The sequence shown here is derived from an EMBL/GenBank/DDBJ whole genome shotgun (WGS) entry which is preliminary data.</text>
</comment>
<dbReference type="EMBL" id="JALJAT010000007">
    <property type="protein sequence ID" value="KAK4468267.1"/>
    <property type="molecule type" value="Genomic_DNA"/>
</dbReference>
<keyword evidence="3" id="KW-1185">Reference proteome</keyword>
<protein>
    <recommendedName>
        <fullName evidence="4">Ectonucleotide pyrophosphatase/phosphodiesterase family member 5</fullName>
    </recommendedName>
</protein>
<reference evidence="2" key="1">
    <citation type="submission" date="2022-04" db="EMBL/GenBank/DDBJ databases">
        <authorList>
            <person name="Xu L."/>
            <person name="Lv Z."/>
        </authorList>
    </citation>
    <scope>NUCLEOTIDE SEQUENCE</scope>
    <source>
        <strain evidence="2">LV_2022a</strain>
    </source>
</reference>
<accession>A0AAE2D208</accession>
<evidence type="ECO:0000313" key="3">
    <source>
        <dbReference type="Proteomes" id="UP001292079"/>
    </source>
</evidence>
<evidence type="ECO:0000256" key="1">
    <source>
        <dbReference type="SAM" id="Phobius"/>
    </source>
</evidence>
<evidence type="ECO:0000313" key="2">
    <source>
        <dbReference type="EMBL" id="KAK4468267.1"/>
    </source>
</evidence>
<organism evidence="2 3">
    <name type="scientific">Schistosoma mekongi</name>
    <name type="common">Parasitic worm</name>
    <dbReference type="NCBI Taxonomy" id="38744"/>
    <lineage>
        <taxon>Eukaryota</taxon>
        <taxon>Metazoa</taxon>
        <taxon>Spiralia</taxon>
        <taxon>Lophotrochozoa</taxon>
        <taxon>Platyhelminthes</taxon>
        <taxon>Trematoda</taxon>
        <taxon>Digenea</taxon>
        <taxon>Strigeidida</taxon>
        <taxon>Schistosomatoidea</taxon>
        <taxon>Schistosomatidae</taxon>
        <taxon>Schistosoma</taxon>
    </lineage>
</organism>
<dbReference type="Gene3D" id="3.40.720.10">
    <property type="entry name" value="Alkaline Phosphatase, subunit A"/>
    <property type="match status" value="1"/>
</dbReference>
<dbReference type="AlphaFoldDB" id="A0AAE2D208"/>
<name>A0AAE2D208_SCHME</name>
<evidence type="ECO:0008006" key="4">
    <source>
        <dbReference type="Google" id="ProtNLM"/>
    </source>
</evidence>
<dbReference type="SUPFAM" id="SSF53649">
    <property type="entry name" value="Alkaline phosphatase-like"/>
    <property type="match status" value="1"/>
</dbReference>
<reference evidence="2" key="2">
    <citation type="journal article" date="2023" name="Infect Dis Poverty">
        <title>Chromosome-scale genome of the human blood fluke Schistosoma mekongi and its implications for public health.</title>
        <authorList>
            <person name="Zhou M."/>
            <person name="Xu L."/>
            <person name="Xu D."/>
            <person name="Chen W."/>
            <person name="Khan J."/>
            <person name="Hu Y."/>
            <person name="Huang H."/>
            <person name="Wei H."/>
            <person name="Zhang Y."/>
            <person name="Chusongsang P."/>
            <person name="Tanasarnprasert K."/>
            <person name="Hu X."/>
            <person name="Limpanont Y."/>
            <person name="Lv Z."/>
        </authorList>
    </citation>
    <scope>NUCLEOTIDE SEQUENCE</scope>
    <source>
        <strain evidence="2">LV_2022a</strain>
    </source>
</reference>
<dbReference type="InterPro" id="IPR017850">
    <property type="entry name" value="Alkaline_phosphatase_core_sf"/>
</dbReference>
<feature type="transmembrane region" description="Helical" evidence="1">
    <location>
        <begin position="425"/>
        <end position="451"/>
    </location>
</feature>
<keyword evidence="1" id="KW-1133">Transmembrane helix</keyword>
<sequence>MECLWHYFTCILVYTSFQVLCKAGQQKLLLISLDGFRHDYLDRAKVRNVNISAFEKIWRSGLRVMKVHNEFITRTAPNHLSLVTGMHEESHGIVDNIFYDPELNDTFELSTANESKWFDVGSEPIWVTNQRHGHKSAVSFWPGSNTKIKGQLPSFYYPHHSNYVSLVDLINQTIEWLSLDEVTLGLLYFHEPDSQGHLTGPDSPEIFNVIEKLNNDIGFLLSLIDTKPSLKSLLNIILTSDHGMSSVDAKRTIILNDYIDDNMYYSPGQEHRIVWLLWPKDGVSSVDLYERLVRKHSKMNVFLKSSIPARLHYSENRRISPIVVYSEPGWMIVKSRESVASYTKRGDHGYDPDYDEMSPFFLAMGPGFRSTSGGRTISSIQLIDIYPLMCALLNLTRPAPNNGSLSHVLHLLHDHNAYFSSFLDMFTVGVVLLCCITLSMVYMICTCILFVHYPYLFPNGSNNHRNANMNQPSLLLLQRRLRHRSRQEPNVKLNNIKSLKMKKINHYKNKLYEVCVKDESPIQTDKQHLLDYNMNKNHVVDSNDSEEYEEYNRFSVRHIDDETFLNLIRQPNSKYP</sequence>
<keyword evidence="1" id="KW-0472">Membrane</keyword>
<dbReference type="GO" id="GO:0016787">
    <property type="term" value="F:hydrolase activity"/>
    <property type="evidence" value="ECO:0007669"/>
    <property type="project" value="UniProtKB-ARBA"/>
</dbReference>
<dbReference type="CDD" id="cd16018">
    <property type="entry name" value="Enpp"/>
    <property type="match status" value="1"/>
</dbReference>
<dbReference type="Gene3D" id="3.30.1360.180">
    <property type="match status" value="1"/>
</dbReference>
<dbReference type="PANTHER" id="PTHR10151">
    <property type="entry name" value="ECTONUCLEOTIDE PYROPHOSPHATASE/PHOSPHODIESTERASE"/>
    <property type="match status" value="1"/>
</dbReference>
<dbReference type="Pfam" id="PF01663">
    <property type="entry name" value="Phosphodiest"/>
    <property type="match status" value="1"/>
</dbReference>
<dbReference type="Proteomes" id="UP001292079">
    <property type="component" value="Unassembled WGS sequence"/>
</dbReference>
<proteinExistence type="predicted"/>
<dbReference type="PANTHER" id="PTHR10151:SF120">
    <property type="entry name" value="BIS(5'-ADENOSYL)-TRIPHOSPHATASE"/>
    <property type="match status" value="1"/>
</dbReference>
<keyword evidence="1" id="KW-0812">Transmembrane</keyword>
<dbReference type="InterPro" id="IPR002591">
    <property type="entry name" value="Phosphodiest/P_Trfase"/>
</dbReference>
<gene>
    <name evidence="2" type="ORF">MN116_008421</name>
</gene>